<dbReference type="PIRSF" id="PIRSF036956">
    <property type="entry name" value="Hrs_Vps27"/>
    <property type="match status" value="1"/>
</dbReference>
<dbReference type="Gene3D" id="3.30.40.10">
    <property type="entry name" value="Zinc/RING finger domain, C3HC4 (zinc finger)"/>
    <property type="match status" value="1"/>
</dbReference>
<feature type="compositionally biased region" description="Polar residues" evidence="10">
    <location>
        <begin position="752"/>
        <end position="780"/>
    </location>
</feature>
<dbReference type="GO" id="GO:0048471">
    <property type="term" value="C:perinuclear region of cytoplasm"/>
    <property type="evidence" value="ECO:0007669"/>
    <property type="project" value="UniProtKB-SubCell"/>
</dbReference>
<evidence type="ECO:0000256" key="4">
    <source>
        <dbReference type="ARBA" id="ARBA00022723"/>
    </source>
</evidence>
<evidence type="ECO:0000259" key="11">
    <source>
        <dbReference type="PROSITE" id="PS50178"/>
    </source>
</evidence>
<feature type="region of interest" description="Disordered" evidence="10">
    <location>
        <begin position="620"/>
        <end position="794"/>
    </location>
</feature>
<dbReference type="GO" id="GO:0031623">
    <property type="term" value="P:receptor internalization"/>
    <property type="evidence" value="ECO:0007669"/>
    <property type="project" value="TreeGrafter"/>
</dbReference>
<feature type="compositionally biased region" description="Polar residues" evidence="10">
    <location>
        <begin position="621"/>
        <end position="642"/>
    </location>
</feature>
<feature type="domain" description="FYVE-type" evidence="11">
    <location>
        <begin position="163"/>
        <end position="223"/>
    </location>
</feature>
<proteinExistence type="predicted"/>
<dbReference type="Pfam" id="PF01363">
    <property type="entry name" value="FYVE"/>
    <property type="match status" value="1"/>
</dbReference>
<feature type="domain" description="VHS" evidence="12">
    <location>
        <begin position="18"/>
        <end position="146"/>
    </location>
</feature>
<dbReference type="CDD" id="cd21387">
    <property type="entry name" value="GAT_Hrs"/>
    <property type="match status" value="1"/>
</dbReference>
<dbReference type="InterPro" id="IPR024641">
    <property type="entry name" value="HRS_helical"/>
</dbReference>
<comment type="function">
    <text evidence="7">Essential role in endosome membrane invagination and formation of multivesicular bodies, MVBs. Required during gastrulation and appears to regulate early embryonic signaling pathways. Inhibits tyrosine kinase receptor signaling by promoting degradation of the tyrosine-phosphorylated, active receptor, potentially by sorting activated receptors into MVBs. The MVBs are then trafficked to the lysosome where their contents are degraded.</text>
</comment>
<dbReference type="EMBL" id="HBUF01099847">
    <property type="protein sequence ID" value="CAG6637809.1"/>
    <property type="molecule type" value="Transcribed_RNA"/>
</dbReference>
<dbReference type="CDD" id="cd03569">
    <property type="entry name" value="VHS_Hrs"/>
    <property type="match status" value="1"/>
</dbReference>
<feature type="compositionally biased region" description="Low complexity" evidence="10">
    <location>
        <begin position="708"/>
        <end position="719"/>
    </location>
</feature>
<evidence type="ECO:0000313" key="13">
    <source>
        <dbReference type="EMBL" id="CAG6637807.1"/>
    </source>
</evidence>
<dbReference type="InterPro" id="IPR003903">
    <property type="entry name" value="UIM_dom"/>
</dbReference>
<dbReference type="EMBL" id="HBUF01099846">
    <property type="protein sequence ID" value="CAG6637807.1"/>
    <property type="molecule type" value="Transcribed_RNA"/>
</dbReference>
<dbReference type="GO" id="GO:0032456">
    <property type="term" value="P:endocytic recycling"/>
    <property type="evidence" value="ECO:0007669"/>
    <property type="project" value="TreeGrafter"/>
</dbReference>
<evidence type="ECO:0000256" key="8">
    <source>
        <dbReference type="PROSITE-ProRule" id="PRU00091"/>
    </source>
</evidence>
<dbReference type="GO" id="GO:0016301">
    <property type="term" value="F:kinase activity"/>
    <property type="evidence" value="ECO:0007669"/>
    <property type="project" value="UniProtKB-KW"/>
</dbReference>
<feature type="compositionally biased region" description="Polar residues" evidence="10">
    <location>
        <begin position="384"/>
        <end position="398"/>
    </location>
</feature>
<dbReference type="PANTHER" id="PTHR46275">
    <property type="entry name" value="HEPATOCYTE GROWTH FACTOR-REGULATED TYROSINE KINASE SUBSTRATE"/>
    <property type="match status" value="1"/>
</dbReference>
<protein>
    <recommendedName>
        <fullName evidence="1 7">Hepatocyte growth factor-regulated tyrosine kinase substrate</fullName>
    </recommendedName>
</protein>
<comment type="subcellular location">
    <subcellularLocation>
        <location evidence="7">Cytoplasm</location>
        <location evidence="7">Cell cortex</location>
    </subcellularLocation>
    <subcellularLocation>
        <location evidence="7">Cytoplasm</location>
        <location evidence="7">Perinuclear region</location>
    </subcellularLocation>
</comment>
<dbReference type="FunFam" id="1.20.5.1940:FF:000003">
    <property type="entry name" value="Hepatocyte growth factor-regulated tyrosine kinase substrate"/>
    <property type="match status" value="1"/>
</dbReference>
<dbReference type="Pfam" id="PF00790">
    <property type="entry name" value="VHS"/>
    <property type="match status" value="1"/>
</dbReference>
<keyword evidence="6" id="KW-0862">Zinc</keyword>
<feature type="compositionally biased region" description="Low complexity" evidence="10">
    <location>
        <begin position="280"/>
        <end position="290"/>
    </location>
</feature>
<dbReference type="FunFam" id="3.30.40.10:FF:000105">
    <property type="entry name" value="WD repeat and FYVE domain-containing protein 2"/>
    <property type="match status" value="1"/>
</dbReference>
<keyword evidence="13" id="KW-0808">Transferase</keyword>
<feature type="coiled-coil region" evidence="9">
    <location>
        <begin position="471"/>
        <end position="552"/>
    </location>
</feature>
<feature type="region of interest" description="Disordered" evidence="10">
    <location>
        <begin position="351"/>
        <end position="402"/>
    </location>
</feature>
<dbReference type="InterPro" id="IPR013083">
    <property type="entry name" value="Znf_RING/FYVE/PHD"/>
</dbReference>
<dbReference type="PROSITE" id="PS50330">
    <property type="entry name" value="UIM"/>
    <property type="match status" value="1"/>
</dbReference>
<dbReference type="InterPro" id="IPR002014">
    <property type="entry name" value="VHS_dom"/>
</dbReference>
<accession>A0A8D8QU81</accession>
<feature type="region of interest" description="Disordered" evidence="10">
    <location>
        <begin position="256"/>
        <end position="328"/>
    </location>
</feature>
<dbReference type="SMART" id="SM00288">
    <property type="entry name" value="VHS"/>
    <property type="match status" value="1"/>
</dbReference>
<evidence type="ECO:0000256" key="5">
    <source>
        <dbReference type="ARBA" id="ARBA00022771"/>
    </source>
</evidence>
<dbReference type="SUPFAM" id="SSF48464">
    <property type="entry name" value="ENTH/VHS domain"/>
    <property type="match status" value="1"/>
</dbReference>
<dbReference type="GO" id="GO:0005769">
    <property type="term" value="C:early endosome"/>
    <property type="evidence" value="ECO:0007669"/>
    <property type="project" value="TreeGrafter"/>
</dbReference>
<evidence type="ECO:0000256" key="10">
    <source>
        <dbReference type="SAM" id="MobiDB-lite"/>
    </source>
</evidence>
<dbReference type="InterPro" id="IPR008942">
    <property type="entry name" value="ENTH_VHS"/>
</dbReference>
<dbReference type="InterPro" id="IPR000306">
    <property type="entry name" value="Znf_FYVE"/>
</dbReference>
<dbReference type="GO" id="GO:0005938">
    <property type="term" value="C:cell cortex"/>
    <property type="evidence" value="ECO:0007669"/>
    <property type="project" value="UniProtKB-SubCell"/>
</dbReference>
<evidence type="ECO:0000259" key="12">
    <source>
        <dbReference type="PROSITE" id="PS50179"/>
    </source>
</evidence>
<keyword evidence="3" id="KW-0597">Phosphoprotein</keyword>
<dbReference type="PROSITE" id="PS50178">
    <property type="entry name" value="ZF_FYVE"/>
    <property type="match status" value="1"/>
</dbReference>
<dbReference type="AlphaFoldDB" id="A0A8D8QU81"/>
<dbReference type="PROSITE" id="PS50179">
    <property type="entry name" value="VHS"/>
    <property type="match status" value="1"/>
</dbReference>
<dbReference type="SUPFAM" id="SSF57903">
    <property type="entry name" value="FYVE/PHD zinc finger"/>
    <property type="match status" value="1"/>
</dbReference>
<dbReference type="InterPro" id="IPR017455">
    <property type="entry name" value="Znf_FYVE-rel"/>
</dbReference>
<keyword evidence="13" id="KW-0418">Kinase</keyword>
<dbReference type="Gene3D" id="1.20.5.1940">
    <property type="match status" value="1"/>
</dbReference>
<dbReference type="CDD" id="cd15720">
    <property type="entry name" value="FYVE_Hrs"/>
    <property type="match status" value="1"/>
</dbReference>
<name>A0A8D8QU81_9HEMI</name>
<evidence type="ECO:0000256" key="2">
    <source>
        <dbReference type="ARBA" id="ARBA00022490"/>
    </source>
</evidence>
<dbReference type="GO" id="GO:0008270">
    <property type="term" value="F:zinc ion binding"/>
    <property type="evidence" value="ECO:0007669"/>
    <property type="project" value="UniProtKB-KW"/>
</dbReference>
<dbReference type="InterPro" id="IPR011011">
    <property type="entry name" value="Znf_FYVE_PHD"/>
</dbReference>
<dbReference type="PANTHER" id="PTHR46275:SF1">
    <property type="entry name" value="HEPATOCYTE GROWTH FACTOR-REGULATED TYROSINE KINASE SUBSTRATE"/>
    <property type="match status" value="1"/>
</dbReference>
<dbReference type="GO" id="GO:0043130">
    <property type="term" value="F:ubiquitin binding"/>
    <property type="evidence" value="ECO:0007669"/>
    <property type="project" value="InterPro"/>
</dbReference>
<dbReference type="Gene3D" id="1.25.40.90">
    <property type="match status" value="1"/>
</dbReference>
<sequence>MAGIFRGTSQFDRLLDKATSHLLLEPDWEAILRICDIIRQGDEKPKIAIASIKKKLANPNPHTCQFALLVLESCVKNCGSPIHDEVATKGFMEELKGIIKSTQHNEAKKKILELIQAWAYAFRNSPKYRAVPDFVTIMKTEGFEFPVLNESDAMFAADTAPVWAEGEHCHRCRTMFSVLQRKHHCRACGQVFCQQCSSKNITLPKFGIEKEVRVCDDCYDKFSKSPSVAAGTGPAAGKGGEEMLPAEYLNSSLALQSQAPPPKPAGGKTEEELKEEEELQLALALSQSEAESQKQKLWSPPSSILHHDHPAAPPPSYHHQQQQQHLEHEDLGSNPEMAKYLNRSYWEQKKVEGGNETGGSRGPRPATAPTNNQQFSGHYATDGHYNNQVTSGVISTPDETSDNTELDDFIRALKSQVEIFVNRMKSNSSRGRSIANDSSVQTLFVNITTMHSRLLKYIQQQDDKRVYYEGLQDKLTQVKDARAALDALRDEHNEKLRREAEVAERQKQIQMAHKLDLMRKKKQEYLQYQRSMALAKIQEQEYEMQRRQEQQKQQYYMQNNAGFYEPGIPTGPPGPPPQYSQQPPSYHQAYNMMPQGHPGSEIWAPDSKPMMNPAMLPMGPQSMNQGPPSMGPQSMNQGQPSLGPQTMGPPQGPGSMGPQSMNQGPQSMNQGHPSIGPQGPPLGQMGPIRPLQPNMGPAGMGPNNHAGPMNPNLSMNPPSQMTPSVPMNPGGPGGQMTPGGPMNPPHPHPSLMAQQPSFQPQPMSNTNPSLSNHSMQSQSEVKPEDNTAELISFD</sequence>
<reference evidence="13" key="1">
    <citation type="submission" date="2021-05" db="EMBL/GenBank/DDBJ databases">
        <authorList>
            <person name="Alioto T."/>
            <person name="Alioto T."/>
            <person name="Gomez Garrido J."/>
        </authorList>
    </citation>
    <scope>NUCLEOTIDE SEQUENCE</scope>
</reference>
<dbReference type="Pfam" id="PF12210">
    <property type="entry name" value="Hrs_helical"/>
    <property type="match status" value="1"/>
</dbReference>
<evidence type="ECO:0000256" key="7">
    <source>
        <dbReference type="PIRNR" id="PIRNR036956"/>
    </source>
</evidence>
<keyword evidence="9" id="KW-0175">Coiled coil</keyword>
<feature type="compositionally biased region" description="Polar residues" evidence="10">
    <location>
        <begin position="662"/>
        <end position="672"/>
    </location>
</feature>
<dbReference type="GO" id="GO:0035091">
    <property type="term" value="F:phosphatidylinositol binding"/>
    <property type="evidence" value="ECO:0007669"/>
    <property type="project" value="InterPro"/>
</dbReference>
<keyword evidence="5 8" id="KW-0863">Zinc-finger</keyword>
<keyword evidence="2" id="KW-0963">Cytoplasm</keyword>
<keyword evidence="4" id="KW-0479">Metal-binding</keyword>
<organism evidence="13">
    <name type="scientific">Cacopsylla melanoneura</name>
    <dbReference type="NCBI Taxonomy" id="428564"/>
    <lineage>
        <taxon>Eukaryota</taxon>
        <taxon>Metazoa</taxon>
        <taxon>Ecdysozoa</taxon>
        <taxon>Arthropoda</taxon>
        <taxon>Hexapoda</taxon>
        <taxon>Insecta</taxon>
        <taxon>Pterygota</taxon>
        <taxon>Neoptera</taxon>
        <taxon>Paraneoptera</taxon>
        <taxon>Hemiptera</taxon>
        <taxon>Sternorrhyncha</taxon>
        <taxon>Psylloidea</taxon>
        <taxon>Psyllidae</taxon>
        <taxon>Psyllinae</taxon>
        <taxon>Cacopsylla</taxon>
    </lineage>
</organism>
<evidence type="ECO:0000256" key="1">
    <source>
        <dbReference type="ARBA" id="ARBA00015450"/>
    </source>
</evidence>
<evidence type="ECO:0000256" key="6">
    <source>
        <dbReference type="ARBA" id="ARBA00022833"/>
    </source>
</evidence>
<dbReference type="InterPro" id="IPR017073">
    <property type="entry name" value="HGS/VPS27"/>
</dbReference>
<evidence type="ECO:0000256" key="3">
    <source>
        <dbReference type="ARBA" id="ARBA00022553"/>
    </source>
</evidence>
<evidence type="ECO:0000256" key="9">
    <source>
        <dbReference type="SAM" id="Coils"/>
    </source>
</evidence>
<dbReference type="SMART" id="SM00064">
    <property type="entry name" value="FYVE"/>
    <property type="match status" value="1"/>
</dbReference>